<dbReference type="AlphaFoldDB" id="A0A0A0KMC9"/>
<feature type="domain" description="Vacuolar protein sorting-associated protein 54 C-terminal" evidence="8">
    <location>
        <begin position="756"/>
        <end position="886"/>
    </location>
</feature>
<keyword evidence="6" id="KW-0175">Coiled coil</keyword>
<dbReference type="Pfam" id="PF07928">
    <property type="entry name" value="Vps54"/>
    <property type="match status" value="1"/>
</dbReference>
<feature type="compositionally biased region" description="Low complexity" evidence="7">
    <location>
        <begin position="30"/>
        <end position="40"/>
    </location>
</feature>
<evidence type="ECO:0000313" key="9">
    <source>
        <dbReference type="EMBL" id="KGN49522.1"/>
    </source>
</evidence>
<dbReference type="Gene3D" id="6.10.250.860">
    <property type="match status" value="1"/>
</dbReference>
<evidence type="ECO:0000256" key="3">
    <source>
        <dbReference type="ARBA" id="ARBA00022448"/>
    </source>
</evidence>
<protein>
    <recommendedName>
        <fullName evidence="8">Vacuolar protein sorting-associated protein 54 C-terminal domain-containing protein</fullName>
    </recommendedName>
</protein>
<feature type="region of interest" description="Disordered" evidence="7">
    <location>
        <begin position="1"/>
        <end position="40"/>
    </location>
</feature>
<evidence type="ECO:0000259" key="8">
    <source>
        <dbReference type="Pfam" id="PF07928"/>
    </source>
</evidence>
<dbReference type="InterPro" id="IPR039745">
    <property type="entry name" value="Vps54"/>
</dbReference>
<comment type="similarity">
    <text evidence="2">Belongs to the VPS54 family.</text>
</comment>
<dbReference type="KEGG" id="csv:101203696"/>
<gene>
    <name evidence="9" type="ORF">Csa_6G526560</name>
</gene>
<organism evidence="9 10">
    <name type="scientific">Cucumis sativus</name>
    <name type="common">Cucumber</name>
    <dbReference type="NCBI Taxonomy" id="3659"/>
    <lineage>
        <taxon>Eukaryota</taxon>
        <taxon>Viridiplantae</taxon>
        <taxon>Streptophyta</taxon>
        <taxon>Embryophyta</taxon>
        <taxon>Tracheophyta</taxon>
        <taxon>Spermatophyta</taxon>
        <taxon>Magnoliopsida</taxon>
        <taxon>eudicotyledons</taxon>
        <taxon>Gunneridae</taxon>
        <taxon>Pentapetalae</taxon>
        <taxon>rosids</taxon>
        <taxon>fabids</taxon>
        <taxon>Cucurbitales</taxon>
        <taxon>Cucurbitaceae</taxon>
        <taxon>Benincaseae</taxon>
        <taxon>Cucumis</taxon>
    </lineage>
</organism>
<dbReference type="STRING" id="3659.A0A0A0KMC9"/>
<evidence type="ECO:0000256" key="2">
    <source>
        <dbReference type="ARBA" id="ARBA00009150"/>
    </source>
</evidence>
<dbReference type="GO" id="GO:0042147">
    <property type="term" value="P:retrograde transport, endosome to Golgi"/>
    <property type="evidence" value="ECO:0000318"/>
    <property type="project" value="GO_Central"/>
</dbReference>
<feature type="compositionally biased region" description="Polar residues" evidence="7">
    <location>
        <begin position="1"/>
        <end position="29"/>
    </location>
</feature>
<reference evidence="9 10" key="1">
    <citation type="journal article" date="2009" name="Nat. Genet.">
        <title>The genome of the cucumber, Cucumis sativus L.</title>
        <authorList>
            <person name="Huang S."/>
            <person name="Li R."/>
            <person name="Zhang Z."/>
            <person name="Li L."/>
            <person name="Gu X."/>
            <person name="Fan W."/>
            <person name="Lucas W.J."/>
            <person name="Wang X."/>
            <person name="Xie B."/>
            <person name="Ni P."/>
            <person name="Ren Y."/>
            <person name="Zhu H."/>
            <person name="Li J."/>
            <person name="Lin K."/>
            <person name="Jin W."/>
            <person name="Fei Z."/>
            <person name="Li G."/>
            <person name="Staub J."/>
            <person name="Kilian A."/>
            <person name="van der Vossen E.A."/>
            <person name="Wu Y."/>
            <person name="Guo J."/>
            <person name="He J."/>
            <person name="Jia Z."/>
            <person name="Ren Y."/>
            <person name="Tian G."/>
            <person name="Lu Y."/>
            <person name="Ruan J."/>
            <person name="Qian W."/>
            <person name="Wang M."/>
            <person name="Huang Q."/>
            <person name="Li B."/>
            <person name="Xuan Z."/>
            <person name="Cao J."/>
            <person name="Asan"/>
            <person name="Wu Z."/>
            <person name="Zhang J."/>
            <person name="Cai Q."/>
            <person name="Bai Y."/>
            <person name="Zhao B."/>
            <person name="Han Y."/>
            <person name="Li Y."/>
            <person name="Li X."/>
            <person name="Wang S."/>
            <person name="Shi Q."/>
            <person name="Liu S."/>
            <person name="Cho W.K."/>
            <person name="Kim J.Y."/>
            <person name="Xu Y."/>
            <person name="Heller-Uszynska K."/>
            <person name="Miao H."/>
            <person name="Cheng Z."/>
            <person name="Zhang S."/>
            <person name="Wu J."/>
            <person name="Yang Y."/>
            <person name="Kang H."/>
            <person name="Li M."/>
            <person name="Liang H."/>
            <person name="Ren X."/>
            <person name="Shi Z."/>
            <person name="Wen M."/>
            <person name="Jian M."/>
            <person name="Yang H."/>
            <person name="Zhang G."/>
            <person name="Yang Z."/>
            <person name="Chen R."/>
            <person name="Liu S."/>
            <person name="Li J."/>
            <person name="Ma L."/>
            <person name="Liu H."/>
            <person name="Zhou Y."/>
            <person name="Zhao J."/>
            <person name="Fang X."/>
            <person name="Li G."/>
            <person name="Fang L."/>
            <person name="Li Y."/>
            <person name="Liu D."/>
            <person name="Zheng H."/>
            <person name="Zhang Y."/>
            <person name="Qin N."/>
            <person name="Li Z."/>
            <person name="Yang G."/>
            <person name="Yang S."/>
            <person name="Bolund L."/>
            <person name="Kristiansen K."/>
            <person name="Zheng H."/>
            <person name="Li S."/>
            <person name="Zhang X."/>
            <person name="Yang H."/>
            <person name="Wang J."/>
            <person name="Sun R."/>
            <person name="Zhang B."/>
            <person name="Jiang S."/>
            <person name="Wang J."/>
            <person name="Du Y."/>
            <person name="Li S."/>
        </authorList>
    </citation>
    <scope>NUCLEOTIDE SEQUENCE [LARGE SCALE GENOMIC DNA]</scope>
    <source>
        <strain evidence="10">cv. 9930</strain>
    </source>
</reference>
<dbReference type="GO" id="GO:0019905">
    <property type="term" value="F:syntaxin binding"/>
    <property type="evidence" value="ECO:0000318"/>
    <property type="project" value="GO_Central"/>
</dbReference>
<reference evidence="9 10" key="3">
    <citation type="journal article" date="2010" name="BMC Genomics">
        <title>Transcriptome sequencing and comparative analysis of cucumber flowers with different sex types.</title>
        <authorList>
            <person name="Guo S."/>
            <person name="Zheng Y."/>
            <person name="Joung J.G."/>
            <person name="Liu S."/>
            <person name="Zhang Z."/>
            <person name="Crasta O.R."/>
            <person name="Sobral B.W."/>
            <person name="Xu Y."/>
            <person name="Huang S."/>
            <person name="Fei Z."/>
        </authorList>
    </citation>
    <scope>NUCLEOTIDE SEQUENCE [LARGE SCALE GENOMIC DNA]</scope>
    <source>
        <strain evidence="10">cv. 9930</strain>
    </source>
</reference>
<feature type="region of interest" description="Disordered" evidence="7">
    <location>
        <begin position="664"/>
        <end position="740"/>
    </location>
</feature>
<dbReference type="EMBL" id="CM002927">
    <property type="protein sequence ID" value="KGN49522.1"/>
    <property type="molecule type" value="Genomic_DNA"/>
</dbReference>
<dbReference type="eggNOG" id="KOG2115">
    <property type="taxonomic scope" value="Eukaryota"/>
</dbReference>
<accession>A0A0A0KMC9</accession>
<dbReference type="GO" id="GO:0006896">
    <property type="term" value="P:Golgi to vacuole transport"/>
    <property type="evidence" value="ECO:0000318"/>
    <property type="project" value="GO_Central"/>
</dbReference>
<evidence type="ECO:0000256" key="4">
    <source>
        <dbReference type="ARBA" id="ARBA00022927"/>
    </source>
</evidence>
<keyword evidence="10" id="KW-1185">Reference proteome</keyword>
<keyword evidence="4" id="KW-0653">Protein transport</keyword>
<feature type="compositionally biased region" description="Basic and acidic residues" evidence="7">
    <location>
        <begin position="664"/>
        <end position="678"/>
    </location>
</feature>
<reference evidence="9 10" key="4">
    <citation type="journal article" date="2011" name="BMC Genomics">
        <title>RNA-Seq improves annotation of protein-coding genes in the cucumber genome.</title>
        <authorList>
            <person name="Li Z."/>
            <person name="Zhang Z."/>
            <person name="Yan P."/>
            <person name="Huang S."/>
            <person name="Fei Z."/>
            <person name="Lin K."/>
        </authorList>
    </citation>
    <scope>NUCLEOTIDE SEQUENCE [LARGE SCALE GENOMIC DNA]</scope>
    <source>
        <strain evidence="10">cv. 9930</strain>
    </source>
</reference>
<sequence length="1014" mass="112059">MDSQPSQSGRSPTDYSTIVTRQTSLGRTTSSSDASSQSLSSILNNPHAGKSDASWVGWWSSSSTVNPPEFMPLSSTIASSEVTRFDFNNYTALISDSFHRFEDIRNHSSKENGGLDSIGGQGEALVACLREVPALYFKEDFALEEGATFRAACPFLNVSQNLVLQEKLSHYLDVVELHLVKEISLRSNSFFEAQGQLQDLNVKIVEGCSRIRQLKETIRLLDVDLVDSAREIQEQNATRNNLLALQQKLKLILYVNQAISALKLLVASADCAGALDVTDDLLHLLEGDELAGLHCFRHLRDHVAASIESITSILSAEFMRASIHDAGDVDIVIITETKAWASNLMNGKDEVKLDEEETSNFRDRLLPIVIGLLRTAKLPSVLRLYRDAVTADMKTAIKNAVAELLPVLLIRPHDSDFAPGERTMDADGGGASLASKLRGLSSEGFVQLLSAIFKIVRVHLVRAAEVKKSIEWIMCNLDGHYAADSVAAAIASGAAAAGTAQDTDNQGGLLLPHLPQRVAAKVISLQGKANDAANPSNMSRNFRADVLRENTEAVFAACDAAHGRWAKLLGVRILVHPKLRLQEFLSIYNITQDFITATEKIGGRLGYSIRGTLQSQAKAFVDYQHESRMTKIKAVLDQETWVEVDVPDEFQSIAESLCSQELLSEKPDLTQDNMDRSYGDVATNNDDSHNAQQHSEQIDSSDLSGGNSEHVKPTPADTTEKSKADVTIPTMQVSNTNVKERGKSSSQTLLYKGVGYHMVNCGLILLKMLSEYIDMNNSLPALSSEVVHRVVEILKFFNTRTCQLVLGAGAMQVSGLKSITSKHLALASQVISFTFAIIPEIRRILFLKVPEARKTLLLSEIDRVAQDFKVHRDEIHTKLVQIMRERLLVHLRGLPQIVESWNRLEDSDPQPSQFARSLTKEVGYLQRVLSRTLHEADVQAIFRQVVKIFHLQISEAFSRLDISTPQAKDRLLRDVKHILGCIRSLPCDDLSKPDIPNWGQLDEFLEQRFGSEAG</sequence>
<feature type="compositionally biased region" description="Polar residues" evidence="7">
    <location>
        <begin position="682"/>
        <end position="707"/>
    </location>
</feature>
<name>A0A0A0KMC9_CUCSA</name>
<evidence type="ECO:0000256" key="7">
    <source>
        <dbReference type="SAM" id="MobiDB-lite"/>
    </source>
</evidence>
<proteinExistence type="inferred from homology"/>
<keyword evidence="3" id="KW-0813">Transport</keyword>
<dbReference type="PANTHER" id="PTHR12965:SF0">
    <property type="entry name" value="VACUOLAR PROTEIN SORTING-ASSOCIATED PROTEIN 54"/>
    <property type="match status" value="1"/>
</dbReference>
<dbReference type="OMA" id="QKQAVML"/>
<dbReference type="GO" id="GO:0005829">
    <property type="term" value="C:cytosol"/>
    <property type="evidence" value="ECO:0007669"/>
    <property type="project" value="GOC"/>
</dbReference>
<dbReference type="Proteomes" id="UP000029981">
    <property type="component" value="Chromosome 6"/>
</dbReference>
<evidence type="ECO:0000256" key="6">
    <source>
        <dbReference type="ARBA" id="ARBA00023054"/>
    </source>
</evidence>
<dbReference type="GO" id="GO:0015031">
    <property type="term" value="P:protein transport"/>
    <property type="evidence" value="ECO:0007669"/>
    <property type="project" value="UniProtKB-KW"/>
</dbReference>
<evidence type="ECO:0000313" key="10">
    <source>
        <dbReference type="Proteomes" id="UP000029981"/>
    </source>
</evidence>
<keyword evidence="5" id="KW-0333">Golgi apparatus</keyword>
<dbReference type="InterPro" id="IPR012501">
    <property type="entry name" value="Vps54_C"/>
</dbReference>
<dbReference type="Gramene" id="KGN49522">
    <property type="protein sequence ID" value="KGN49522"/>
    <property type="gene ID" value="Csa_6G526560"/>
</dbReference>
<dbReference type="OrthoDB" id="10259024at2759"/>
<reference evidence="9 10" key="2">
    <citation type="journal article" date="2009" name="PLoS ONE">
        <title>An integrated genetic and cytogenetic map of the cucumber genome.</title>
        <authorList>
            <person name="Ren Y."/>
            <person name="Zhang Z."/>
            <person name="Liu J."/>
            <person name="Staub J.E."/>
            <person name="Han Y."/>
            <person name="Cheng Z."/>
            <person name="Li X."/>
            <person name="Lu J."/>
            <person name="Miao H."/>
            <person name="Kang H."/>
            <person name="Xie B."/>
            <person name="Gu X."/>
            <person name="Wang X."/>
            <person name="Du Y."/>
            <person name="Jin W."/>
            <person name="Huang S."/>
        </authorList>
    </citation>
    <scope>NUCLEOTIDE SEQUENCE [LARGE SCALE GENOMIC DNA]</scope>
    <source>
        <strain evidence="10">cv. 9930</strain>
    </source>
</reference>
<comment type="subcellular location">
    <subcellularLocation>
        <location evidence="1">Golgi apparatus</location>
        <location evidence="1">trans-Golgi network</location>
    </subcellularLocation>
</comment>
<evidence type="ECO:0000256" key="5">
    <source>
        <dbReference type="ARBA" id="ARBA00023034"/>
    </source>
</evidence>
<evidence type="ECO:0000256" key="1">
    <source>
        <dbReference type="ARBA" id="ARBA00004601"/>
    </source>
</evidence>
<dbReference type="PANTHER" id="PTHR12965">
    <property type="entry name" value="VACUOLAR PROTEIN SORTING 54"/>
    <property type="match status" value="1"/>
</dbReference>
<dbReference type="GO" id="GO:0000938">
    <property type="term" value="C:GARP complex"/>
    <property type="evidence" value="ECO:0000318"/>
    <property type="project" value="GO_Central"/>
</dbReference>